<dbReference type="OrthoDB" id="9798830at2"/>
<comment type="caution">
    <text evidence="1">The sequence shown here is derived from an EMBL/GenBank/DDBJ whole genome shotgun (WGS) entry which is preliminary data.</text>
</comment>
<gene>
    <name evidence="1" type="ORF">DVR12_01625</name>
</gene>
<keyword evidence="2" id="KW-1185">Reference proteome</keyword>
<evidence type="ECO:0000313" key="1">
    <source>
        <dbReference type="EMBL" id="RFS26513.1"/>
    </source>
</evidence>
<organism evidence="1 2">
    <name type="scientific">Chitinophaga silvatica</name>
    <dbReference type="NCBI Taxonomy" id="2282649"/>
    <lineage>
        <taxon>Bacteria</taxon>
        <taxon>Pseudomonadati</taxon>
        <taxon>Bacteroidota</taxon>
        <taxon>Chitinophagia</taxon>
        <taxon>Chitinophagales</taxon>
        <taxon>Chitinophagaceae</taxon>
        <taxon>Chitinophaga</taxon>
    </lineage>
</organism>
<dbReference type="Gene3D" id="1.20.120.450">
    <property type="entry name" value="dinb family like domain"/>
    <property type="match status" value="1"/>
</dbReference>
<dbReference type="Proteomes" id="UP000260644">
    <property type="component" value="Unassembled WGS sequence"/>
</dbReference>
<name>A0A3E1YGH0_9BACT</name>
<dbReference type="InterPro" id="IPR034660">
    <property type="entry name" value="DinB/YfiT-like"/>
</dbReference>
<dbReference type="SUPFAM" id="SSF109854">
    <property type="entry name" value="DinB/YfiT-like putative metalloenzymes"/>
    <property type="match status" value="1"/>
</dbReference>
<dbReference type="EMBL" id="QPMM01000001">
    <property type="protein sequence ID" value="RFS26513.1"/>
    <property type="molecule type" value="Genomic_DNA"/>
</dbReference>
<sequence length="158" mass="18213">MKSQNEIVKTVKNMLLHANAHITFNDSVKGLSIHDCAKTPDNLPYNIWQLVEHIRLTQLDILNFCRNKDYVEPTWPDDYWPEKKAPENAAELKHSISSVDHDLHEFIKLIEAPDADLFAPIPKGTGQHLFREAILIMDHTGYHTAEIVVIRRLLGIWN</sequence>
<reference evidence="1 2" key="1">
    <citation type="submission" date="2018-07" db="EMBL/GenBank/DDBJ databases">
        <title>Chitinophaga K2CV101002-2 sp. nov., isolated from a monsoon evergreen broad-leaved forest soil.</title>
        <authorList>
            <person name="Lv Y."/>
        </authorList>
    </citation>
    <scope>NUCLEOTIDE SEQUENCE [LARGE SCALE GENOMIC DNA]</scope>
    <source>
        <strain evidence="1 2">GDMCC 1.1288</strain>
    </source>
</reference>
<protein>
    <submittedName>
        <fullName evidence="1">DinB family protein</fullName>
    </submittedName>
</protein>
<proteinExistence type="predicted"/>
<dbReference type="RefSeq" id="WP_116973704.1">
    <property type="nucleotide sequence ID" value="NZ_QPMM01000001.1"/>
</dbReference>
<accession>A0A3E1YGH0</accession>
<evidence type="ECO:0000313" key="2">
    <source>
        <dbReference type="Proteomes" id="UP000260644"/>
    </source>
</evidence>
<dbReference type="AlphaFoldDB" id="A0A3E1YGH0"/>